<feature type="region of interest" description="Disordered" evidence="1">
    <location>
        <begin position="33"/>
        <end position="92"/>
    </location>
</feature>
<dbReference type="AlphaFoldDB" id="A0A2S4W5X5"/>
<name>A0A2S4W5X5_9BASI</name>
<dbReference type="VEuPathDB" id="FungiDB:PSHT_06476"/>
<sequence>MGDTYLEGIKALQREIRRKPAELGRFVLHFPLYEDQDNNPSDFEEEEDENLLSSSLIESDHNSHDQSTSEENRETEDAGEDESETSHLSVSD</sequence>
<dbReference type="Proteomes" id="UP000238274">
    <property type="component" value="Unassembled WGS sequence"/>
</dbReference>
<reference evidence="3" key="2">
    <citation type="journal article" date="2018" name="BMC Genomics">
        <title>Genomic insights into host adaptation between the wheat stripe rust pathogen (Puccinia striiformis f. sp. tritici) and the barley stripe rust pathogen (Puccinia striiformis f. sp. hordei).</title>
        <authorList>
            <person name="Xia C."/>
            <person name="Wang M."/>
            <person name="Yin C."/>
            <person name="Cornejo O.E."/>
            <person name="Hulbert S.H."/>
            <person name="Chen X."/>
        </authorList>
    </citation>
    <scope>NUCLEOTIDE SEQUENCE [LARGE SCALE GENOMIC DNA]</scope>
    <source>
        <strain evidence="3">93TX-2</strain>
    </source>
</reference>
<evidence type="ECO:0000256" key="1">
    <source>
        <dbReference type="SAM" id="MobiDB-lite"/>
    </source>
</evidence>
<feature type="compositionally biased region" description="Acidic residues" evidence="1">
    <location>
        <begin position="34"/>
        <end position="50"/>
    </location>
</feature>
<protein>
    <submittedName>
        <fullName evidence="2">Uncharacterized protein</fullName>
    </submittedName>
</protein>
<accession>A0A2S4W5X5</accession>
<dbReference type="EMBL" id="PKSM01000076">
    <property type="protein sequence ID" value="POW17163.1"/>
    <property type="molecule type" value="Genomic_DNA"/>
</dbReference>
<evidence type="ECO:0000313" key="2">
    <source>
        <dbReference type="EMBL" id="POW17163.1"/>
    </source>
</evidence>
<comment type="caution">
    <text evidence="2">The sequence shown here is derived from an EMBL/GenBank/DDBJ whole genome shotgun (WGS) entry which is preliminary data.</text>
</comment>
<organism evidence="2 3">
    <name type="scientific">Puccinia striiformis</name>
    <dbReference type="NCBI Taxonomy" id="27350"/>
    <lineage>
        <taxon>Eukaryota</taxon>
        <taxon>Fungi</taxon>
        <taxon>Dikarya</taxon>
        <taxon>Basidiomycota</taxon>
        <taxon>Pucciniomycotina</taxon>
        <taxon>Pucciniomycetes</taxon>
        <taxon>Pucciniales</taxon>
        <taxon>Pucciniaceae</taxon>
        <taxon>Puccinia</taxon>
    </lineage>
</organism>
<keyword evidence="3" id="KW-1185">Reference proteome</keyword>
<gene>
    <name evidence="2" type="ORF">PSHT_06476</name>
</gene>
<evidence type="ECO:0000313" key="3">
    <source>
        <dbReference type="Proteomes" id="UP000238274"/>
    </source>
</evidence>
<proteinExistence type="predicted"/>
<reference evidence="2 3" key="1">
    <citation type="submission" date="2017-12" db="EMBL/GenBank/DDBJ databases">
        <title>Gene loss provides genomic basis for host adaptation in cereal stripe rust fungi.</title>
        <authorList>
            <person name="Xia C."/>
        </authorList>
    </citation>
    <scope>NUCLEOTIDE SEQUENCE [LARGE SCALE GENOMIC DNA]</scope>
    <source>
        <strain evidence="2 3">93TX-2</strain>
    </source>
</reference>
<reference evidence="3" key="3">
    <citation type="journal article" date="2018" name="Mol. Plant Microbe Interact.">
        <title>Genome sequence resources for the wheat stripe rust pathogen (Puccinia striiformis f. sp. tritici) and the barley stripe rust pathogen (Puccinia striiformis f. sp. hordei).</title>
        <authorList>
            <person name="Xia C."/>
            <person name="Wang M."/>
            <person name="Yin C."/>
            <person name="Cornejo O.E."/>
            <person name="Hulbert S.H."/>
            <person name="Chen X."/>
        </authorList>
    </citation>
    <scope>NUCLEOTIDE SEQUENCE [LARGE SCALE GENOMIC DNA]</scope>
    <source>
        <strain evidence="3">93TX-2</strain>
    </source>
</reference>